<evidence type="ECO:0000313" key="2">
    <source>
        <dbReference type="EMBL" id="CAK7901519.1"/>
    </source>
</evidence>
<dbReference type="EMBL" id="CAKLBY020000024">
    <property type="protein sequence ID" value="CAK7901519.1"/>
    <property type="molecule type" value="Genomic_DNA"/>
</dbReference>
<comment type="caution">
    <text evidence="2">The sequence shown here is derived from an EMBL/GenBank/DDBJ whole genome shotgun (WGS) entry which is preliminary data.</text>
</comment>
<proteinExistence type="predicted"/>
<evidence type="ECO:0008006" key="4">
    <source>
        <dbReference type="Google" id="ProtNLM"/>
    </source>
</evidence>
<reference evidence="2" key="1">
    <citation type="submission" date="2024-01" db="EMBL/GenBank/DDBJ databases">
        <authorList>
            <person name="Webb A."/>
        </authorList>
    </citation>
    <scope>NUCLEOTIDE SEQUENCE</scope>
    <source>
        <strain evidence="2">Pm1</strain>
    </source>
</reference>
<protein>
    <recommendedName>
        <fullName evidence="4">RxLR effector candidate protein</fullName>
    </recommendedName>
</protein>
<dbReference type="AlphaFoldDB" id="A0AAV1T704"/>
<keyword evidence="1" id="KW-0732">Signal</keyword>
<evidence type="ECO:0000313" key="3">
    <source>
        <dbReference type="Proteomes" id="UP001162060"/>
    </source>
</evidence>
<organism evidence="2 3">
    <name type="scientific">Peronospora matthiolae</name>
    <dbReference type="NCBI Taxonomy" id="2874970"/>
    <lineage>
        <taxon>Eukaryota</taxon>
        <taxon>Sar</taxon>
        <taxon>Stramenopiles</taxon>
        <taxon>Oomycota</taxon>
        <taxon>Peronosporomycetes</taxon>
        <taxon>Peronosporales</taxon>
        <taxon>Peronosporaceae</taxon>
        <taxon>Peronospora</taxon>
    </lineage>
</organism>
<feature type="signal peptide" evidence="1">
    <location>
        <begin position="1"/>
        <end position="20"/>
    </location>
</feature>
<sequence>MRRLCHVLMTFVIFAWETPGETTTDGDQVDVTALVSSTVPARLNESAFVSPERVELHNSTIGNTSLEDPRKEERAILPSTVYDAIDKLWEGFWGTIRSRTPIFIDNFAARVTEEKLIHEGTITDTKKFQQILCDLFETQNVRGKYRTVVDYLTQPVLRNGREQPRVQFQDLTKLFHEFRKSTGMQVHADSMQMIVAFLYPDESLEPMMELWVSERLTPDEVYRILPASLEEKLLYSRPFKLPIQVYDEAYTTVQQYIALYKYRVGEYTIDQEKSLLKFYLNYFEHKEKIEQRFRRRMRKLSRWLTLSGTWPN</sequence>
<gene>
    <name evidence="2" type="ORF">PM001_LOCUS2287</name>
</gene>
<evidence type="ECO:0000256" key="1">
    <source>
        <dbReference type="SAM" id="SignalP"/>
    </source>
</evidence>
<accession>A0AAV1T704</accession>
<dbReference type="Proteomes" id="UP001162060">
    <property type="component" value="Unassembled WGS sequence"/>
</dbReference>
<feature type="chain" id="PRO_5043987720" description="RxLR effector candidate protein" evidence="1">
    <location>
        <begin position="21"/>
        <end position="312"/>
    </location>
</feature>
<name>A0AAV1T704_9STRA</name>